<organism evidence="2 3">
    <name type="scientific">Neolewinella lacunae</name>
    <dbReference type="NCBI Taxonomy" id="1517758"/>
    <lineage>
        <taxon>Bacteria</taxon>
        <taxon>Pseudomonadati</taxon>
        <taxon>Bacteroidota</taxon>
        <taxon>Saprospiria</taxon>
        <taxon>Saprospirales</taxon>
        <taxon>Lewinellaceae</taxon>
        <taxon>Neolewinella</taxon>
    </lineage>
</organism>
<accession>A0A923PKW5</accession>
<dbReference type="Proteomes" id="UP000650081">
    <property type="component" value="Unassembled WGS sequence"/>
</dbReference>
<evidence type="ECO:0000313" key="2">
    <source>
        <dbReference type="EMBL" id="MBC6993169.1"/>
    </source>
</evidence>
<evidence type="ECO:0000256" key="1">
    <source>
        <dbReference type="SAM" id="MobiDB-lite"/>
    </source>
</evidence>
<dbReference type="AlphaFoldDB" id="A0A923PKW5"/>
<dbReference type="RefSeq" id="WP_187465291.1">
    <property type="nucleotide sequence ID" value="NZ_JACSIT010000053.1"/>
</dbReference>
<dbReference type="Gene3D" id="2.180.10.10">
    <property type="entry name" value="RHS repeat-associated core"/>
    <property type="match status" value="1"/>
</dbReference>
<comment type="caution">
    <text evidence="2">The sequence shown here is derived from an EMBL/GenBank/DDBJ whole genome shotgun (WGS) entry which is preliminary data.</text>
</comment>
<protein>
    <submittedName>
        <fullName evidence="2">RHS repeat-associated core domain-containing protein</fullName>
    </submittedName>
</protein>
<proteinExistence type="predicted"/>
<feature type="region of interest" description="Disordered" evidence="1">
    <location>
        <begin position="216"/>
        <end position="237"/>
    </location>
</feature>
<dbReference type="NCBIfam" id="TIGR03696">
    <property type="entry name" value="Rhs_assc_core"/>
    <property type="match status" value="1"/>
</dbReference>
<keyword evidence="3" id="KW-1185">Reference proteome</keyword>
<dbReference type="EMBL" id="JACSIT010000053">
    <property type="protein sequence ID" value="MBC6993169.1"/>
    <property type="molecule type" value="Genomic_DNA"/>
</dbReference>
<gene>
    <name evidence="2" type="ORF">H9S92_03280</name>
</gene>
<evidence type="ECO:0000313" key="3">
    <source>
        <dbReference type="Proteomes" id="UP000650081"/>
    </source>
</evidence>
<dbReference type="InterPro" id="IPR050708">
    <property type="entry name" value="T6SS_VgrG/RHS"/>
</dbReference>
<sequence length="350" mass="38802">MNFSTSTANFLGATHLTYDARGNKLAQEAPGTLRRDYLSGIELADGAPESIYHPEGRALREGGQWKYEYVIRDHLGNTRIVFRPDVGEDTPTPLTTLAYYPFGMEIGGLSAGGAGYPYQYNGKEFSAGVGWYDYGLRNYDPAIGRWLQVDPQAEKYTSHSGYNYVLNNPLLNIDPNGDTVRVYSETISSTGHIARHSYIRATTKTQDVIIELWGQDPETTSRPTGVPRVDDVESSDQVLGRSNVLEHDVERPEGVPEGDESFEDQLILLGSFFKEHTTSTDSDGKEKNDYVHLPDYQAFGPNSNGYVKALLELAGGSVNLSWRAVAKGDTQVYNEKIKEKGISKLVNKKN</sequence>
<reference evidence="2" key="1">
    <citation type="submission" date="2020-08" db="EMBL/GenBank/DDBJ databases">
        <title>Lewinella bacteria from marine environments.</title>
        <authorList>
            <person name="Zhong Y."/>
        </authorList>
    </citation>
    <scope>NUCLEOTIDE SEQUENCE</scope>
    <source>
        <strain evidence="2">KCTC 42187</strain>
    </source>
</reference>
<dbReference type="PANTHER" id="PTHR32305:SF15">
    <property type="entry name" value="PROTEIN RHSA-RELATED"/>
    <property type="match status" value="1"/>
</dbReference>
<dbReference type="PANTHER" id="PTHR32305">
    <property type="match status" value="1"/>
</dbReference>
<dbReference type="InterPro" id="IPR022385">
    <property type="entry name" value="Rhs_assc_core"/>
</dbReference>
<name>A0A923PKW5_9BACT</name>